<evidence type="ECO:0000256" key="1">
    <source>
        <dbReference type="ARBA" id="ARBA00004888"/>
    </source>
</evidence>
<dbReference type="CDD" id="cd24018">
    <property type="entry name" value="ASKHA_NBD_HK_fungi"/>
    <property type="match status" value="1"/>
</dbReference>
<evidence type="ECO:0000256" key="11">
    <source>
        <dbReference type="RuleBase" id="RU362007"/>
    </source>
</evidence>
<dbReference type="InterPro" id="IPR001312">
    <property type="entry name" value="Hexokinase"/>
</dbReference>
<evidence type="ECO:0000256" key="5">
    <source>
        <dbReference type="ARBA" id="ARBA00022741"/>
    </source>
</evidence>
<protein>
    <recommendedName>
        <fullName evidence="11">Phosphotransferase</fullName>
        <ecNumber evidence="11">2.7.1.-</ecNumber>
    </recommendedName>
</protein>
<dbReference type="SUPFAM" id="SSF53067">
    <property type="entry name" value="Actin-like ATPase domain"/>
    <property type="match status" value="2"/>
</dbReference>
<dbReference type="GO" id="GO:0005829">
    <property type="term" value="C:cytosol"/>
    <property type="evidence" value="ECO:0007669"/>
    <property type="project" value="TreeGrafter"/>
</dbReference>
<dbReference type="InterPro" id="IPR022673">
    <property type="entry name" value="Hexokinase_C"/>
</dbReference>
<dbReference type="PANTHER" id="PTHR19443">
    <property type="entry name" value="HEXOKINASE"/>
    <property type="match status" value="1"/>
</dbReference>
<comment type="caution">
    <text evidence="14">The sequence shown here is derived from an EMBL/GenBank/DDBJ whole genome shotgun (WGS) entry which is preliminary data.</text>
</comment>
<dbReference type="PROSITE" id="PS51748">
    <property type="entry name" value="HEXOKINASE_2"/>
    <property type="match status" value="1"/>
</dbReference>
<comment type="pathway">
    <text evidence="1">Carbohydrate degradation; glycolysis; D-glyceraldehyde 3-phosphate and glycerone phosphate from D-glucose: step 1/4.</text>
</comment>
<dbReference type="EC" id="2.7.1.-" evidence="11"/>
<gene>
    <name evidence="14" type="ORF">H4R34_004549</name>
</gene>
<keyword evidence="4 11" id="KW-0808">Transferase</keyword>
<dbReference type="GO" id="GO:0001678">
    <property type="term" value="P:intracellular glucose homeostasis"/>
    <property type="evidence" value="ECO:0007669"/>
    <property type="project" value="InterPro"/>
</dbReference>
<dbReference type="PRINTS" id="PR00475">
    <property type="entry name" value="HEXOKINASE"/>
</dbReference>
<dbReference type="Pfam" id="PF03727">
    <property type="entry name" value="Hexokinase_2"/>
    <property type="match status" value="1"/>
</dbReference>
<evidence type="ECO:0000313" key="14">
    <source>
        <dbReference type="EMBL" id="KAJ1974884.1"/>
    </source>
</evidence>
<dbReference type="Gene3D" id="3.30.420.40">
    <property type="match status" value="1"/>
</dbReference>
<comment type="pathway">
    <text evidence="2">Carbohydrate metabolism; hexose metabolism.</text>
</comment>
<dbReference type="InterPro" id="IPR022672">
    <property type="entry name" value="Hexokinase_N"/>
</dbReference>
<dbReference type="PANTHER" id="PTHR19443:SF16">
    <property type="entry name" value="HEXOKINASE TYPE 1-RELATED"/>
    <property type="match status" value="1"/>
</dbReference>
<evidence type="ECO:0000256" key="3">
    <source>
        <dbReference type="ARBA" id="ARBA00009225"/>
    </source>
</evidence>
<dbReference type="Proteomes" id="UP001151582">
    <property type="component" value="Unassembled WGS sequence"/>
</dbReference>
<dbReference type="GO" id="GO:0006006">
    <property type="term" value="P:glucose metabolic process"/>
    <property type="evidence" value="ECO:0007669"/>
    <property type="project" value="TreeGrafter"/>
</dbReference>
<evidence type="ECO:0000256" key="4">
    <source>
        <dbReference type="ARBA" id="ARBA00022679"/>
    </source>
</evidence>
<dbReference type="GO" id="GO:0008865">
    <property type="term" value="F:fructokinase activity"/>
    <property type="evidence" value="ECO:0007669"/>
    <property type="project" value="TreeGrafter"/>
</dbReference>
<dbReference type="AlphaFoldDB" id="A0A9W8B5C0"/>
<comment type="catalytic activity">
    <reaction evidence="10">
        <text>D-fructose + ATP = D-fructose 6-phosphate + ADP + H(+)</text>
        <dbReference type="Rhea" id="RHEA:16125"/>
        <dbReference type="ChEBI" id="CHEBI:15378"/>
        <dbReference type="ChEBI" id="CHEBI:30616"/>
        <dbReference type="ChEBI" id="CHEBI:37721"/>
        <dbReference type="ChEBI" id="CHEBI:61527"/>
        <dbReference type="ChEBI" id="CHEBI:456216"/>
        <dbReference type="EC" id="2.7.1.1"/>
    </reaction>
    <physiologicalReaction direction="left-to-right" evidence="10">
        <dbReference type="Rhea" id="RHEA:16126"/>
    </physiologicalReaction>
</comment>
<evidence type="ECO:0000256" key="10">
    <source>
        <dbReference type="ARBA" id="ARBA00047905"/>
    </source>
</evidence>
<feature type="domain" description="Hexokinase N-terminal" evidence="12">
    <location>
        <begin position="23"/>
        <end position="248"/>
    </location>
</feature>
<dbReference type="GO" id="GO:0005739">
    <property type="term" value="C:mitochondrion"/>
    <property type="evidence" value="ECO:0007669"/>
    <property type="project" value="TreeGrafter"/>
</dbReference>
<evidence type="ECO:0000256" key="9">
    <source>
        <dbReference type="ARBA" id="ARBA00044613"/>
    </source>
</evidence>
<comment type="similarity">
    <text evidence="3 11">Belongs to the hexokinase family.</text>
</comment>
<keyword evidence="15" id="KW-1185">Reference proteome</keyword>
<feature type="domain" description="Hexokinase C-terminal" evidence="13">
    <location>
        <begin position="255"/>
        <end position="512"/>
    </location>
</feature>
<sequence length="519" mass="56187">MTTAPPTATMAPHPPTAAQTAALQELEAEFAAPQELLCNVVHGLHKSMDAGLMDMHSPRLAMLPSFIVGNATGSEQGRCLALDLGGTNFRVCEVVLKGRHGEYSVRQQKFPIPQSLKTAPAAQLNAFIADGIATFLRDHALQNEDDGNVLSSSPLDLQISPSLGIPVAADAPVVKQVISLGYTFSFPVYQRDLCHGELVQWNKGFNCPGAVGQDVVAQLQLALEARQIHVQVTALLNDTVGALVACSYRYPNTVLGAILGTGSNTAYMEKVARIPKLQTQIKVKRPDLQQRALEQDLEMVVNMEWGGFDNPCAIVPLNRYDQRLDEQSNNQGKQMFEKRISGLYLGELFRLVVVDYIKSHQLFGAYTTVPDNLTIPYALDTSVVSRLVDDDTPNLVHCAQVIKHTLGLNGLTPTDHTVLRRIAAIIAWRSARLAGAGLGAVVLRRRDRLEASSPENPLTIGIDGSLFEHFKTYRTTLLAAMTEIIGQEHMPSIRIALTKDGSGVGAAVAAIMSAEGSCL</sequence>
<dbReference type="InterPro" id="IPR043129">
    <property type="entry name" value="ATPase_NBD"/>
</dbReference>
<evidence type="ECO:0000256" key="7">
    <source>
        <dbReference type="ARBA" id="ARBA00022840"/>
    </source>
</evidence>
<dbReference type="Gene3D" id="3.40.367.20">
    <property type="match status" value="1"/>
</dbReference>
<evidence type="ECO:0000256" key="6">
    <source>
        <dbReference type="ARBA" id="ARBA00022777"/>
    </source>
</evidence>
<dbReference type="OrthoDB" id="419537at2759"/>
<organism evidence="14 15">
    <name type="scientific">Dimargaris verticillata</name>
    <dbReference type="NCBI Taxonomy" id="2761393"/>
    <lineage>
        <taxon>Eukaryota</taxon>
        <taxon>Fungi</taxon>
        <taxon>Fungi incertae sedis</taxon>
        <taxon>Zoopagomycota</taxon>
        <taxon>Kickxellomycotina</taxon>
        <taxon>Dimargaritomycetes</taxon>
        <taxon>Dimargaritales</taxon>
        <taxon>Dimargaritaceae</taxon>
        <taxon>Dimargaris</taxon>
    </lineage>
</organism>
<evidence type="ECO:0000259" key="13">
    <source>
        <dbReference type="Pfam" id="PF03727"/>
    </source>
</evidence>
<evidence type="ECO:0000259" key="12">
    <source>
        <dbReference type="Pfam" id="PF00349"/>
    </source>
</evidence>
<keyword evidence="5 11" id="KW-0547">Nucleotide-binding</keyword>
<dbReference type="EMBL" id="JANBQB010000595">
    <property type="protein sequence ID" value="KAJ1974884.1"/>
    <property type="molecule type" value="Genomic_DNA"/>
</dbReference>
<keyword evidence="6 11" id="KW-0418">Kinase</keyword>
<dbReference type="GO" id="GO:0005524">
    <property type="term" value="F:ATP binding"/>
    <property type="evidence" value="ECO:0007669"/>
    <property type="project" value="UniProtKB-UniRule"/>
</dbReference>
<dbReference type="GO" id="GO:0005536">
    <property type="term" value="F:D-glucose binding"/>
    <property type="evidence" value="ECO:0007669"/>
    <property type="project" value="InterPro"/>
</dbReference>
<dbReference type="GO" id="GO:0004340">
    <property type="term" value="F:glucokinase activity"/>
    <property type="evidence" value="ECO:0007669"/>
    <property type="project" value="TreeGrafter"/>
</dbReference>
<keyword evidence="8 11" id="KW-0324">Glycolysis</keyword>
<evidence type="ECO:0000256" key="2">
    <source>
        <dbReference type="ARBA" id="ARBA00005028"/>
    </source>
</evidence>
<comment type="catalytic activity">
    <reaction evidence="9">
        <text>a D-hexose + ATP = a D-hexose 6-phosphate + ADP + H(+)</text>
        <dbReference type="Rhea" id="RHEA:22740"/>
        <dbReference type="ChEBI" id="CHEBI:4194"/>
        <dbReference type="ChEBI" id="CHEBI:15378"/>
        <dbReference type="ChEBI" id="CHEBI:30616"/>
        <dbReference type="ChEBI" id="CHEBI:229467"/>
        <dbReference type="ChEBI" id="CHEBI:456216"/>
        <dbReference type="EC" id="2.7.1.1"/>
    </reaction>
    <physiologicalReaction direction="left-to-right" evidence="9">
        <dbReference type="Rhea" id="RHEA:22741"/>
    </physiologicalReaction>
</comment>
<accession>A0A9W8B5C0</accession>
<evidence type="ECO:0000256" key="8">
    <source>
        <dbReference type="ARBA" id="ARBA00023152"/>
    </source>
</evidence>
<dbReference type="Pfam" id="PF00349">
    <property type="entry name" value="Hexokinase_1"/>
    <property type="match status" value="1"/>
</dbReference>
<name>A0A9W8B5C0_9FUNG</name>
<reference evidence="14" key="1">
    <citation type="submission" date="2022-07" db="EMBL/GenBank/DDBJ databases">
        <title>Phylogenomic reconstructions and comparative analyses of Kickxellomycotina fungi.</title>
        <authorList>
            <person name="Reynolds N.K."/>
            <person name="Stajich J.E."/>
            <person name="Barry K."/>
            <person name="Grigoriev I.V."/>
            <person name="Crous P."/>
            <person name="Smith M.E."/>
        </authorList>
    </citation>
    <scope>NUCLEOTIDE SEQUENCE</scope>
    <source>
        <strain evidence="14">RSA 567</strain>
    </source>
</reference>
<proteinExistence type="inferred from homology"/>
<keyword evidence="7 11" id="KW-0067">ATP-binding</keyword>
<evidence type="ECO:0000313" key="15">
    <source>
        <dbReference type="Proteomes" id="UP001151582"/>
    </source>
</evidence>
<dbReference type="GO" id="GO:0006096">
    <property type="term" value="P:glycolytic process"/>
    <property type="evidence" value="ECO:0007669"/>
    <property type="project" value="UniProtKB-KW"/>
</dbReference>